<evidence type="ECO:0000256" key="1">
    <source>
        <dbReference type="SAM" id="MobiDB-lite"/>
    </source>
</evidence>
<keyword evidence="5" id="KW-1185">Reference proteome</keyword>
<feature type="transmembrane region" description="Helical" evidence="2">
    <location>
        <begin position="159"/>
        <end position="183"/>
    </location>
</feature>
<keyword evidence="2" id="KW-0472">Membrane</keyword>
<organism evidence="4 5">
    <name type="scientific">Colletotrichum plurivorum</name>
    <dbReference type="NCBI Taxonomy" id="2175906"/>
    <lineage>
        <taxon>Eukaryota</taxon>
        <taxon>Fungi</taxon>
        <taxon>Dikarya</taxon>
        <taxon>Ascomycota</taxon>
        <taxon>Pezizomycotina</taxon>
        <taxon>Sordariomycetes</taxon>
        <taxon>Hypocreomycetidae</taxon>
        <taxon>Glomerellales</taxon>
        <taxon>Glomerellaceae</taxon>
        <taxon>Colletotrichum</taxon>
        <taxon>Colletotrichum orchidearum species complex</taxon>
    </lineage>
</organism>
<dbReference type="AlphaFoldDB" id="A0A8H6KKC3"/>
<evidence type="ECO:0000313" key="4">
    <source>
        <dbReference type="EMBL" id="KAF6833154.1"/>
    </source>
</evidence>
<dbReference type="PROSITE" id="PS51257">
    <property type="entry name" value="PROKAR_LIPOPROTEIN"/>
    <property type="match status" value="1"/>
</dbReference>
<keyword evidence="2" id="KW-1133">Transmembrane helix</keyword>
<protein>
    <submittedName>
        <fullName evidence="4">Uncharacterized protein</fullName>
    </submittedName>
</protein>
<dbReference type="EMBL" id="WIGO01000061">
    <property type="protein sequence ID" value="KAF6833154.1"/>
    <property type="molecule type" value="Genomic_DNA"/>
</dbReference>
<feature type="compositionally biased region" description="Basic and acidic residues" evidence="1">
    <location>
        <begin position="218"/>
        <end position="229"/>
    </location>
</feature>
<feature type="chain" id="PRO_5034180552" evidence="3">
    <location>
        <begin position="20"/>
        <end position="244"/>
    </location>
</feature>
<evidence type="ECO:0000256" key="2">
    <source>
        <dbReference type="SAM" id="Phobius"/>
    </source>
</evidence>
<accession>A0A8H6KKC3</accession>
<keyword evidence="2" id="KW-0812">Transmembrane</keyword>
<dbReference type="Proteomes" id="UP000654918">
    <property type="component" value="Unassembled WGS sequence"/>
</dbReference>
<reference evidence="4" key="1">
    <citation type="journal article" date="2020" name="Phytopathology">
        <title>Genome Sequence Resources of Colletotrichum truncatum, C. plurivorum, C. musicola, and C. sojae: Four Species Pathogenic to Soybean (Glycine max).</title>
        <authorList>
            <person name="Rogerio F."/>
            <person name="Boufleur T.R."/>
            <person name="Ciampi-Guillardi M."/>
            <person name="Sukno S.A."/>
            <person name="Thon M.R."/>
            <person name="Massola Junior N.S."/>
            <person name="Baroncelli R."/>
        </authorList>
    </citation>
    <scope>NUCLEOTIDE SEQUENCE</scope>
    <source>
        <strain evidence="4">LFN00145</strain>
    </source>
</reference>
<comment type="caution">
    <text evidence="4">The sequence shown here is derived from an EMBL/GenBank/DDBJ whole genome shotgun (WGS) entry which is preliminary data.</text>
</comment>
<evidence type="ECO:0000256" key="3">
    <source>
        <dbReference type="SAM" id="SignalP"/>
    </source>
</evidence>
<feature type="region of interest" description="Disordered" evidence="1">
    <location>
        <begin position="192"/>
        <end position="244"/>
    </location>
</feature>
<proteinExistence type="predicted"/>
<evidence type="ECO:0000313" key="5">
    <source>
        <dbReference type="Proteomes" id="UP000654918"/>
    </source>
</evidence>
<feature type="signal peptide" evidence="3">
    <location>
        <begin position="1"/>
        <end position="19"/>
    </location>
</feature>
<name>A0A8H6KKC3_9PEZI</name>
<sequence length="244" mass="25879">MRVRLFHVLSPLLLGSGAASQGCFFPNGSPDSKGKKCFDPQDGKASACCWNDDYCLTNGLCLEPFKYTLYRASCTDAAYKSDGCPTMCLNYSTSAHRGVWPCKDGNLWTCEDSSELCKVSTFRMQSPGNIIFNTVAKSNLDADLSSANASVNAGVSVGAAAGIGAGVGIPLLIVIGILTILLLRERKKFRAANSTTAGVAPETQSSKPGTTMSSPGWHHHEPTRGHGEGATELATGVRHELPQY</sequence>
<feature type="compositionally biased region" description="Polar residues" evidence="1">
    <location>
        <begin position="192"/>
        <end position="214"/>
    </location>
</feature>
<keyword evidence="3" id="KW-0732">Signal</keyword>
<gene>
    <name evidence="4" type="ORF">CPLU01_05673</name>
</gene>